<name>A0A1C6YYJ4_HAFAL</name>
<accession>A0A1C6YYJ4</accession>
<evidence type="ECO:0000313" key="2">
    <source>
        <dbReference type="EMBL" id="SCM51908.1"/>
    </source>
</evidence>
<dbReference type="SUPFAM" id="SSF81298">
    <property type="entry name" value="Adenylylcyclase toxin (the edema factor)"/>
    <property type="match status" value="2"/>
</dbReference>
<dbReference type="InterPro" id="IPR005165">
    <property type="entry name" value="Anthrax_toxin_edema_cen"/>
</dbReference>
<dbReference type="GO" id="GO:0005576">
    <property type="term" value="C:extracellular region"/>
    <property type="evidence" value="ECO:0007669"/>
    <property type="project" value="InterPro"/>
</dbReference>
<sequence length="491" mass="54909">MNSLNTPMAPSRRIESNTVINSIKDNSIIIKNSTPLESGIPFKMIDNIQKYLNVGNRKIVLAIRNVEKEAGTFLASEKKYPTKNFHIKGKSSNWGPQAGLIPVDQRFSKLRIKKGVSDEEIKKYSQQVQECIDKHYAVATPLRVTYQEIQKIGGKVNEAHGFTWTAPSASAEIKIDFKECPDIAGVYECFENDVKIEILSYPRDWENKISNDSYNVITSFLRSNYIERVVFENYADAYKFNIGNEVSIVHLKKSQDGVIVNRDLLHAVGKLPNCRVDGNVLNVDGKKIDLTPCMTSLPITADLDIFGIYSDAATIEEQDDKESLYPQRELAESPRQINHAKIAQSESVNCGNITVECLKTALGINHMLGQDVIHHSTEANNPYAGGTLDNLPAMFILSKMVQDKMSKSHSELSSFFESDVKAIILKDHQTVNYLVRFLSEAGITGAWNPSWNQSCDIPLTPVGGHYNGSQQLLIGDPSHMLKNMARKINKD</sequence>
<proteinExistence type="predicted"/>
<gene>
    <name evidence="2" type="ORF">BN1044_01378</name>
</gene>
<evidence type="ECO:0000259" key="1">
    <source>
        <dbReference type="Pfam" id="PF03497"/>
    </source>
</evidence>
<feature type="domain" description="Anthrax toxin edema factor central" evidence="1">
    <location>
        <begin position="37"/>
        <end position="151"/>
    </location>
</feature>
<protein>
    <submittedName>
        <fullName evidence="2">Toxin LF subunit</fullName>
    </submittedName>
</protein>
<dbReference type="RefSeq" id="WP_072308078.1">
    <property type="nucleotide sequence ID" value="NZ_WKFE01000007.1"/>
</dbReference>
<organism evidence="2 3">
    <name type="scientific">Hafnia alvei</name>
    <dbReference type="NCBI Taxonomy" id="569"/>
    <lineage>
        <taxon>Bacteria</taxon>
        <taxon>Pseudomonadati</taxon>
        <taxon>Pseudomonadota</taxon>
        <taxon>Gammaproteobacteria</taxon>
        <taxon>Enterobacterales</taxon>
        <taxon>Hafniaceae</taxon>
        <taxon>Hafnia</taxon>
    </lineage>
</organism>
<dbReference type="InterPro" id="IPR037017">
    <property type="entry name" value="Anthrax_toxin_edema_cen_sf"/>
</dbReference>
<dbReference type="Proteomes" id="UP000094844">
    <property type="component" value="Unassembled WGS sequence"/>
</dbReference>
<dbReference type="Gene3D" id="3.90.1760.10">
    <property type="entry name" value="Anthrax toxin, edema factor, central domain"/>
    <property type="match status" value="1"/>
</dbReference>
<reference evidence="2 3" key="1">
    <citation type="submission" date="2016-09" db="EMBL/GenBank/DDBJ databases">
        <authorList>
            <person name="Capua I."/>
            <person name="De Benedictis P."/>
            <person name="Joannis T."/>
            <person name="Lombin L.H."/>
            <person name="Cattoli G."/>
        </authorList>
    </citation>
    <scope>NUCLEOTIDE SEQUENCE [LARGE SCALE GENOMIC DNA]</scope>
    <source>
        <strain evidence="2 3">GB001</strain>
    </source>
</reference>
<evidence type="ECO:0000313" key="3">
    <source>
        <dbReference type="Proteomes" id="UP000094844"/>
    </source>
</evidence>
<dbReference type="InterPro" id="IPR035099">
    <property type="entry name" value="Anthrax_toxin_C-terminal"/>
</dbReference>
<dbReference type="AlphaFoldDB" id="A0A1C6YYJ4"/>
<dbReference type="Pfam" id="PF03497">
    <property type="entry name" value="Anthrax_toxA"/>
    <property type="match status" value="1"/>
</dbReference>
<dbReference type="EMBL" id="FMIQ01000026">
    <property type="protein sequence ID" value="SCM51908.1"/>
    <property type="molecule type" value="Genomic_DNA"/>
</dbReference>
<dbReference type="GO" id="GO:0008294">
    <property type="term" value="F:calcium- and calmodulin-responsive adenylate cyclase activity"/>
    <property type="evidence" value="ECO:0007669"/>
    <property type="project" value="InterPro"/>
</dbReference>